<name>A0A0C2MT40_THEKT</name>
<dbReference type="EMBL" id="JWZT01003211">
    <property type="protein sequence ID" value="KII67385.1"/>
    <property type="molecule type" value="Genomic_DNA"/>
</dbReference>
<evidence type="ECO:0000313" key="3">
    <source>
        <dbReference type="Proteomes" id="UP000031668"/>
    </source>
</evidence>
<keyword evidence="1" id="KW-0812">Transmembrane</keyword>
<comment type="caution">
    <text evidence="2">The sequence shown here is derived from an EMBL/GenBank/DDBJ whole genome shotgun (WGS) entry which is preliminary data.</text>
</comment>
<evidence type="ECO:0000313" key="2">
    <source>
        <dbReference type="EMBL" id="KII67385.1"/>
    </source>
</evidence>
<feature type="transmembrane region" description="Helical" evidence="1">
    <location>
        <begin position="137"/>
        <end position="156"/>
    </location>
</feature>
<accession>A0A0C2MT40</accession>
<feature type="transmembrane region" description="Helical" evidence="1">
    <location>
        <begin position="91"/>
        <end position="117"/>
    </location>
</feature>
<keyword evidence="3" id="KW-1185">Reference proteome</keyword>
<protein>
    <submittedName>
        <fullName evidence="2">Uncharacterized protein</fullName>
    </submittedName>
</protein>
<proteinExistence type="predicted"/>
<organism evidence="2 3">
    <name type="scientific">Thelohanellus kitauei</name>
    <name type="common">Myxosporean</name>
    <dbReference type="NCBI Taxonomy" id="669202"/>
    <lineage>
        <taxon>Eukaryota</taxon>
        <taxon>Metazoa</taxon>
        <taxon>Cnidaria</taxon>
        <taxon>Myxozoa</taxon>
        <taxon>Myxosporea</taxon>
        <taxon>Bivalvulida</taxon>
        <taxon>Platysporina</taxon>
        <taxon>Myxobolidae</taxon>
        <taxon>Thelohanellus</taxon>
    </lineage>
</organism>
<sequence>MIFNTFYFFSSDLITTTVANDACKRNYNPEKFGLVIFSKNDPSTHSIFAKFNSFEYGIGVTMLVSSYISQVFRIGVSQLPTKNTLEFKLTFFVWGLTIFAGQILNFQNVYVAMPYIVQYSDELQSECVKADVSFMIHFPYVILCLTTFEMLLFLCYHVKIDPKTFKVSIVFKETIVIEFNKTRNKENLLLDKVEEITEINAEDA</sequence>
<gene>
    <name evidence="2" type="ORF">RF11_05151</name>
</gene>
<reference evidence="2 3" key="1">
    <citation type="journal article" date="2014" name="Genome Biol. Evol.">
        <title>The genome of the myxosporean Thelohanellus kitauei shows adaptations to nutrient acquisition within its fish host.</title>
        <authorList>
            <person name="Yang Y."/>
            <person name="Xiong J."/>
            <person name="Zhou Z."/>
            <person name="Huo F."/>
            <person name="Miao W."/>
            <person name="Ran C."/>
            <person name="Liu Y."/>
            <person name="Zhang J."/>
            <person name="Feng J."/>
            <person name="Wang M."/>
            <person name="Wang M."/>
            <person name="Wang L."/>
            <person name="Yao B."/>
        </authorList>
    </citation>
    <scope>NUCLEOTIDE SEQUENCE [LARGE SCALE GENOMIC DNA]</scope>
    <source>
        <strain evidence="2">Wuqing</strain>
    </source>
</reference>
<dbReference type="Proteomes" id="UP000031668">
    <property type="component" value="Unassembled WGS sequence"/>
</dbReference>
<evidence type="ECO:0000256" key="1">
    <source>
        <dbReference type="SAM" id="Phobius"/>
    </source>
</evidence>
<keyword evidence="1" id="KW-0472">Membrane</keyword>
<keyword evidence="1" id="KW-1133">Transmembrane helix</keyword>
<dbReference type="AlphaFoldDB" id="A0A0C2MT40"/>